<dbReference type="PANTHER" id="PTHR30033">
    <property type="entry name" value="FLAGELLAR HOOK-ASSOCIATED PROTEIN 1"/>
    <property type="match status" value="1"/>
</dbReference>
<evidence type="ECO:0000256" key="2">
    <source>
        <dbReference type="ARBA" id="ARBA00004613"/>
    </source>
</evidence>
<gene>
    <name evidence="9" type="ORF">L284_06605</name>
</gene>
<evidence type="ECO:0000256" key="1">
    <source>
        <dbReference type="ARBA" id="ARBA00004365"/>
    </source>
</evidence>
<keyword evidence="5" id="KW-0964">Secreted</keyword>
<organism evidence="9 10">
    <name type="scientific">Novosphingobium lindaniclasticum LE124</name>
    <dbReference type="NCBI Taxonomy" id="1096930"/>
    <lineage>
        <taxon>Bacteria</taxon>
        <taxon>Pseudomonadati</taxon>
        <taxon>Pseudomonadota</taxon>
        <taxon>Alphaproteobacteria</taxon>
        <taxon>Sphingomonadales</taxon>
        <taxon>Sphingomonadaceae</taxon>
        <taxon>Novosphingobium</taxon>
    </lineage>
</organism>
<dbReference type="SUPFAM" id="SSF64518">
    <property type="entry name" value="Phase 1 flagellin"/>
    <property type="match status" value="1"/>
</dbReference>
<keyword evidence="10" id="KW-1185">Reference proteome</keyword>
<reference evidence="9 10" key="1">
    <citation type="journal article" date="2013" name="Genome Announc.">
        <title>Genome Sequence of Novosphingobium lindaniclasticum LE124T, Isolated from a Hexachlorocyclohexane Dumpsite.</title>
        <authorList>
            <person name="Saxena A."/>
            <person name="Nayyar N."/>
            <person name="Sangwan N."/>
            <person name="Kumari R."/>
            <person name="Khurana J.P."/>
            <person name="Lal R."/>
        </authorList>
    </citation>
    <scope>NUCLEOTIDE SEQUENCE [LARGE SCALE GENOMIC DNA]</scope>
    <source>
        <strain evidence="9 10">LE124</strain>
    </source>
</reference>
<dbReference type="NCBIfam" id="TIGR02492">
    <property type="entry name" value="flgK_ends"/>
    <property type="match status" value="1"/>
</dbReference>
<dbReference type="InterPro" id="IPR002371">
    <property type="entry name" value="FlgK"/>
</dbReference>
<dbReference type="RefSeq" id="WP_021233272.1">
    <property type="nucleotide sequence ID" value="NZ_ATHL01000050.1"/>
</dbReference>
<dbReference type="eggNOG" id="COG1256">
    <property type="taxonomic scope" value="Bacteria"/>
</dbReference>
<evidence type="ECO:0000256" key="4">
    <source>
        <dbReference type="ARBA" id="ARBA00016244"/>
    </source>
</evidence>
<dbReference type="GO" id="GO:0005576">
    <property type="term" value="C:extracellular region"/>
    <property type="evidence" value="ECO:0007669"/>
    <property type="project" value="UniProtKB-SubCell"/>
</dbReference>
<evidence type="ECO:0000256" key="3">
    <source>
        <dbReference type="ARBA" id="ARBA00009677"/>
    </source>
</evidence>
<dbReference type="InterPro" id="IPR010930">
    <property type="entry name" value="Flg_bb/hook_C_dom"/>
</dbReference>
<proteinExistence type="inferred from homology"/>
<dbReference type="Pfam" id="PF22638">
    <property type="entry name" value="FlgK_D1"/>
    <property type="match status" value="1"/>
</dbReference>
<evidence type="ECO:0000313" key="10">
    <source>
        <dbReference type="Proteomes" id="UP000015527"/>
    </source>
</evidence>
<evidence type="ECO:0000256" key="6">
    <source>
        <dbReference type="ARBA" id="ARBA00023143"/>
    </source>
</evidence>
<name>T0J169_9SPHN</name>
<feature type="domain" description="Flagellar basal-body/hook protein C-terminal" evidence="7">
    <location>
        <begin position="406"/>
        <end position="443"/>
    </location>
</feature>
<evidence type="ECO:0000259" key="7">
    <source>
        <dbReference type="Pfam" id="PF06429"/>
    </source>
</evidence>
<dbReference type="EMBL" id="ATHL01000050">
    <property type="protein sequence ID" value="EQB17845.1"/>
    <property type="molecule type" value="Genomic_DNA"/>
</dbReference>
<sequence length="445" mass="44620">MAADLLTIARSGTRAAKAALDVTAQNITNASSAGYVRRSVSLAELGVNSVLSQPGAINLAGVRIAGIVRNADMFRQSEVRRTGSDAARAGAEVQGLQNIESAVEQTGVYDAIVDFEAALKQLLSDPTDGSLRASALEQARTLAQTFNTAASSLDAVGEGLRFEAQDAVGSVNTTAAELARVNLRLGRASDASSDQTSLLDQRDSLLEKLSGQVDISTTFAADGSVQVRIGGSGGPSLVNGGSAATLAMTVDADGTIAFTLGGAAATLSSGALAGKGQALTELAGVREQLDAIAAGVISTLNTAQVAGADLTGAAGQPLLSGSAAADIALALTSGSQIATAPAGSGANSRDTSNLVAMRAALESADPAGAMDALLFGISSAVAGRTVTRNALESIAGTAKVALQAQAGVDLDEEALNLTRFQQAFQASGRIMQVASDIFDSILAIR</sequence>
<evidence type="ECO:0000259" key="8">
    <source>
        <dbReference type="Pfam" id="PF22638"/>
    </source>
</evidence>
<dbReference type="GO" id="GO:0044780">
    <property type="term" value="P:bacterial-type flagellum assembly"/>
    <property type="evidence" value="ECO:0007669"/>
    <property type="project" value="InterPro"/>
</dbReference>
<dbReference type="OrthoDB" id="7181295at2"/>
<comment type="caution">
    <text evidence="9">The sequence shown here is derived from an EMBL/GenBank/DDBJ whole genome shotgun (WGS) entry which is preliminary data.</text>
</comment>
<dbReference type="Pfam" id="PF06429">
    <property type="entry name" value="Flg_bbr_C"/>
    <property type="match status" value="1"/>
</dbReference>
<dbReference type="PATRIC" id="fig|1096930.3.peg.1301"/>
<dbReference type="GO" id="GO:0005198">
    <property type="term" value="F:structural molecule activity"/>
    <property type="evidence" value="ECO:0007669"/>
    <property type="project" value="InterPro"/>
</dbReference>
<dbReference type="AlphaFoldDB" id="T0J169"/>
<accession>T0J169</accession>
<protein>
    <recommendedName>
        <fullName evidence="4">Flagellar hook-associated protein 1</fullName>
    </recommendedName>
</protein>
<evidence type="ECO:0000256" key="5">
    <source>
        <dbReference type="ARBA" id="ARBA00022525"/>
    </source>
</evidence>
<dbReference type="InterPro" id="IPR053927">
    <property type="entry name" value="FlgK_helical"/>
</dbReference>
<keyword evidence="6" id="KW-0975">Bacterial flagellum</keyword>
<dbReference type="Proteomes" id="UP000015527">
    <property type="component" value="Unassembled WGS sequence"/>
</dbReference>
<evidence type="ECO:0000313" key="9">
    <source>
        <dbReference type="EMBL" id="EQB17845.1"/>
    </source>
</evidence>
<comment type="subcellular location">
    <subcellularLocation>
        <location evidence="1">Bacterial flagellum</location>
    </subcellularLocation>
    <subcellularLocation>
        <location evidence="2">Secreted</location>
    </subcellularLocation>
</comment>
<comment type="similarity">
    <text evidence="3">Belongs to the flagella basal body rod proteins family.</text>
</comment>
<dbReference type="GO" id="GO:0009424">
    <property type="term" value="C:bacterial-type flagellum hook"/>
    <property type="evidence" value="ECO:0007669"/>
    <property type="project" value="InterPro"/>
</dbReference>
<feature type="domain" description="Flagellar hook-associated protein FlgK helical" evidence="8">
    <location>
        <begin position="96"/>
        <end position="318"/>
    </location>
</feature>